<evidence type="ECO:0000313" key="8">
    <source>
        <dbReference type="Proteomes" id="UP000327179"/>
    </source>
</evidence>
<evidence type="ECO:0000256" key="5">
    <source>
        <dbReference type="SAM" id="Phobius"/>
    </source>
</evidence>
<feature type="transmembrane region" description="Helical" evidence="5">
    <location>
        <begin position="193"/>
        <end position="217"/>
    </location>
</feature>
<keyword evidence="4 5" id="KW-0472">Membrane</keyword>
<reference evidence="7 8" key="1">
    <citation type="submission" date="2019-08" db="EMBL/GenBank/DDBJ databases">
        <title>Whole-genome Sequencing of e-waste polymer degrading bacterium Pseudomonas sp. strain PE08.</title>
        <authorList>
            <person name="Kirdat K."/>
            <person name="Debbarma P."/>
            <person name="Narawade N."/>
            <person name="Suyal D."/>
            <person name="Thorat V."/>
            <person name="Shouche Y."/>
            <person name="Goel R."/>
            <person name="Yadav A."/>
        </authorList>
    </citation>
    <scope>NUCLEOTIDE SEQUENCE [LARGE SCALE GENOMIC DNA]</scope>
    <source>
        <strain evidence="7 8">PE08</strain>
    </source>
</reference>
<evidence type="ECO:0000259" key="6">
    <source>
        <dbReference type="Pfam" id="PF04932"/>
    </source>
</evidence>
<evidence type="ECO:0000256" key="3">
    <source>
        <dbReference type="ARBA" id="ARBA00022989"/>
    </source>
</evidence>
<evidence type="ECO:0000256" key="4">
    <source>
        <dbReference type="ARBA" id="ARBA00023136"/>
    </source>
</evidence>
<feature type="transmembrane region" description="Helical" evidence="5">
    <location>
        <begin position="68"/>
        <end position="86"/>
    </location>
</feature>
<feature type="transmembrane region" description="Helical" evidence="5">
    <location>
        <begin position="161"/>
        <end position="181"/>
    </location>
</feature>
<sequence length="397" mass="44343">MHGAIAEYKTTKTSFQKSLFLFFPYFLVLGNLKIWLGASSVTLPLALFVVLPVLVVEVFRRSDTRSTLFLLVYGFLLFLGLVSSAYNPQTSWGRHVASLIPVGVGGVVLLCFKGVSYSPKLSVSIRNAGILLGGLVWCKFLYGILQVFLKGGGFYELKSHMSLPLGDSNFLAVYLVFFLAFTVEKSRLWSSLFIFSSVLLTMSRFGAVFSVLTFLFAYGIVRFTVTALVLPLAVICFSVFLLFIFNMEGALALLKDGFFPSLLARVELWDQGRNIVQSSPVLGDGPGGFTTYLEVVQWPRSEWGNHSWILSIWIEYGFTGLLLYLFLISLFFLQTPVENRLIGKRIKLGVAMTLIYGLFENVTGVSSYEALFAFSICVLLSLRRLDQQHIVENRLAT</sequence>
<dbReference type="GO" id="GO:0016874">
    <property type="term" value="F:ligase activity"/>
    <property type="evidence" value="ECO:0007669"/>
    <property type="project" value="UniProtKB-KW"/>
</dbReference>
<organism evidence="7 8">
    <name type="scientific">Metapseudomonas lalkuanensis</name>
    <dbReference type="NCBI Taxonomy" id="2604832"/>
    <lineage>
        <taxon>Bacteria</taxon>
        <taxon>Pseudomonadati</taxon>
        <taxon>Pseudomonadota</taxon>
        <taxon>Gammaproteobacteria</taxon>
        <taxon>Pseudomonadales</taxon>
        <taxon>Pseudomonadaceae</taxon>
        <taxon>Metapseudomonas</taxon>
    </lineage>
</organism>
<keyword evidence="2 5" id="KW-0812">Transmembrane</keyword>
<dbReference type="Pfam" id="PF04932">
    <property type="entry name" value="Wzy_C"/>
    <property type="match status" value="1"/>
</dbReference>
<feature type="transmembrane region" description="Helical" evidence="5">
    <location>
        <begin position="34"/>
        <end position="56"/>
    </location>
</feature>
<dbReference type="KEGG" id="plal:FXN65_09120"/>
<keyword evidence="7" id="KW-0436">Ligase</keyword>
<evidence type="ECO:0000256" key="1">
    <source>
        <dbReference type="ARBA" id="ARBA00004141"/>
    </source>
</evidence>
<dbReference type="RefSeq" id="WP_151132771.1">
    <property type="nucleotide sequence ID" value="NZ_CP043311.1"/>
</dbReference>
<evidence type="ECO:0000256" key="2">
    <source>
        <dbReference type="ARBA" id="ARBA00022692"/>
    </source>
</evidence>
<proteinExistence type="predicted"/>
<protein>
    <submittedName>
        <fullName evidence="7">O-antigen ligase family protein</fullName>
    </submittedName>
</protein>
<dbReference type="EMBL" id="CP043311">
    <property type="protein sequence ID" value="QEY62227.1"/>
    <property type="molecule type" value="Genomic_DNA"/>
</dbReference>
<feature type="transmembrane region" description="Helical" evidence="5">
    <location>
        <begin position="223"/>
        <end position="245"/>
    </location>
</feature>
<dbReference type="GO" id="GO:0016020">
    <property type="term" value="C:membrane"/>
    <property type="evidence" value="ECO:0007669"/>
    <property type="project" value="UniProtKB-SubCell"/>
</dbReference>
<feature type="transmembrane region" description="Helical" evidence="5">
    <location>
        <begin position="308"/>
        <end position="333"/>
    </location>
</feature>
<dbReference type="InterPro" id="IPR007016">
    <property type="entry name" value="O-antigen_ligase-rel_domated"/>
</dbReference>
<keyword evidence="3 5" id="KW-1133">Transmembrane helix</keyword>
<keyword evidence="8" id="KW-1185">Reference proteome</keyword>
<dbReference type="AlphaFoldDB" id="A0A5J6QIA1"/>
<evidence type="ECO:0000313" key="7">
    <source>
        <dbReference type="EMBL" id="QEY62227.1"/>
    </source>
</evidence>
<feature type="transmembrane region" description="Helical" evidence="5">
    <location>
        <begin position="98"/>
        <end position="116"/>
    </location>
</feature>
<accession>A0A5J6QIA1</accession>
<feature type="transmembrane region" description="Helical" evidence="5">
    <location>
        <begin position="353"/>
        <end position="380"/>
    </location>
</feature>
<dbReference type="Proteomes" id="UP000327179">
    <property type="component" value="Chromosome"/>
</dbReference>
<comment type="subcellular location">
    <subcellularLocation>
        <location evidence="1">Membrane</location>
        <topology evidence="1">Multi-pass membrane protein</topology>
    </subcellularLocation>
</comment>
<name>A0A5J6QIA1_9GAMM</name>
<gene>
    <name evidence="7" type="ORF">FXN65_09120</name>
</gene>
<feature type="domain" description="O-antigen ligase-related" evidence="6">
    <location>
        <begin position="191"/>
        <end position="325"/>
    </location>
</feature>
<feature type="transmembrane region" description="Helical" evidence="5">
    <location>
        <begin position="128"/>
        <end position="149"/>
    </location>
</feature>